<sequence length="99" mass="11601">MKKRKEEVEDFHEDDEAELKAYIPRPSRESAYKEATITFPSGYKCRGIVLDHSDTGVRMRFQTIEPLPEYVQLDVPALRIHTQSRVAWRDTIDFGLEFV</sequence>
<evidence type="ECO:0000313" key="1">
    <source>
        <dbReference type="EMBL" id="MFC6197882.1"/>
    </source>
</evidence>
<dbReference type="Proteomes" id="UP001596303">
    <property type="component" value="Unassembled WGS sequence"/>
</dbReference>
<keyword evidence="2" id="KW-1185">Reference proteome</keyword>
<accession>A0ABW1S8U7</accession>
<reference evidence="2" key="1">
    <citation type="journal article" date="2019" name="Int. J. Syst. Evol. Microbiol.">
        <title>The Global Catalogue of Microorganisms (GCM) 10K type strain sequencing project: providing services to taxonomists for standard genome sequencing and annotation.</title>
        <authorList>
            <consortium name="The Broad Institute Genomics Platform"/>
            <consortium name="The Broad Institute Genome Sequencing Center for Infectious Disease"/>
            <person name="Wu L."/>
            <person name="Ma J."/>
        </authorList>
    </citation>
    <scope>NUCLEOTIDE SEQUENCE [LARGE SCALE GENOMIC DNA]</scope>
    <source>
        <strain evidence="2">CGMCC-1.15741</strain>
    </source>
</reference>
<dbReference type="RefSeq" id="WP_377377433.1">
    <property type="nucleotide sequence ID" value="NZ_JBHSSW010000008.1"/>
</dbReference>
<organism evidence="1 2">
    <name type="scientific">Ponticaulis profundi</name>
    <dbReference type="NCBI Taxonomy" id="2665222"/>
    <lineage>
        <taxon>Bacteria</taxon>
        <taxon>Pseudomonadati</taxon>
        <taxon>Pseudomonadota</taxon>
        <taxon>Alphaproteobacteria</taxon>
        <taxon>Hyphomonadales</taxon>
        <taxon>Hyphomonadaceae</taxon>
        <taxon>Ponticaulis</taxon>
    </lineage>
</organism>
<dbReference type="EMBL" id="JBHSSW010000008">
    <property type="protein sequence ID" value="MFC6197882.1"/>
    <property type="molecule type" value="Genomic_DNA"/>
</dbReference>
<evidence type="ECO:0000313" key="2">
    <source>
        <dbReference type="Proteomes" id="UP001596303"/>
    </source>
</evidence>
<protein>
    <recommendedName>
        <fullName evidence="3">PilZ domain-containing protein</fullName>
    </recommendedName>
</protein>
<name>A0ABW1S8U7_9PROT</name>
<proteinExistence type="predicted"/>
<evidence type="ECO:0008006" key="3">
    <source>
        <dbReference type="Google" id="ProtNLM"/>
    </source>
</evidence>
<gene>
    <name evidence="1" type="ORF">ACFQDM_07325</name>
</gene>
<comment type="caution">
    <text evidence="1">The sequence shown here is derived from an EMBL/GenBank/DDBJ whole genome shotgun (WGS) entry which is preliminary data.</text>
</comment>